<dbReference type="Proteomes" id="UP001429601">
    <property type="component" value="Unassembled WGS sequence"/>
</dbReference>
<dbReference type="InterPro" id="IPR006530">
    <property type="entry name" value="YD"/>
</dbReference>
<protein>
    <submittedName>
        <fullName evidence="3">RHS repeat protein</fullName>
    </submittedName>
</protein>
<keyword evidence="4" id="KW-1185">Reference proteome</keyword>
<comment type="caution">
    <text evidence="3">The sequence shown here is derived from an EMBL/GenBank/DDBJ whole genome shotgun (WGS) entry which is preliminary data.</text>
</comment>
<dbReference type="Gene3D" id="2.180.10.10">
    <property type="entry name" value="RHS repeat-associated core"/>
    <property type="match status" value="2"/>
</dbReference>
<dbReference type="Pfam" id="PF20148">
    <property type="entry name" value="DUF6531"/>
    <property type="match status" value="1"/>
</dbReference>
<name>A0ABX0Q5S8_9GAMM</name>
<reference evidence="3 4" key="1">
    <citation type="journal article" date="2011" name="Curr. Microbiol.">
        <title>Luteibacter jiangsuensis sp. nov.: a methamidophos-degrading bacterium isolated from a methamidophos-manufacturing factory.</title>
        <authorList>
            <person name="Wang L."/>
            <person name="Wang G.L."/>
            <person name="Li S.P."/>
            <person name="Jiang J.D."/>
        </authorList>
    </citation>
    <scope>NUCLEOTIDE SEQUENCE [LARGE SCALE GENOMIC DNA]</scope>
    <source>
        <strain evidence="3 4">CGMCC 1.10133</strain>
    </source>
</reference>
<dbReference type="InterPro" id="IPR031325">
    <property type="entry name" value="RHS_repeat"/>
</dbReference>
<feature type="domain" description="DUF6531" evidence="2">
    <location>
        <begin position="151"/>
        <end position="218"/>
    </location>
</feature>
<dbReference type="EMBL" id="JAAQQR010000005">
    <property type="protein sequence ID" value="NID05884.1"/>
    <property type="molecule type" value="Genomic_DNA"/>
</dbReference>
<sequence length="521" mass="56573">MKVLFFLAGLVFSTGALAGEYYYTLDTDGSNPAATHYSTADQACQVAYVKDMAGPPPGVLADTPLPYQSPYISVSYPPKVELWQCVVAWTSAKYGGTYWYGHSIFRNGDNCTSAQAYNPMSGYCESPDEEQERKELGDPTSPANVGFVSCGDPVNPANGNVFETETDFADQDGELRFSRSYNSGGNWATTLNTHVYADTEADSRGLVILFEDGRTALFVARDGALVADGGELGTMVKNTTGWTYTSPSNEQMTFDAQGNLTRWQREDGRALTITYSTTPSYDPVMTVTDSLGHQMVYTTHNGWPSSLVVGNLTITYTVDSSYRLTGVKKTWPGHSTTRTYLYEDSNHPTLLTGIIDERGIRVSTWAYDSNGRAVSAAMAGGKGAFAFAYNSDGSTTVTNPLGHPVVYRFDIVQGAKRITAIEGEPVAGCPASNSTFSYTANAQLASRTDALGHVTTYAYDALGRETSHIEAKATANERTITTTWNGTSFRPETVTTPDRVTTYSYDPQGRLLSTQIHSIKE</sequence>
<accession>A0ABX0Q5S8</accession>
<evidence type="ECO:0000313" key="4">
    <source>
        <dbReference type="Proteomes" id="UP001429601"/>
    </source>
</evidence>
<evidence type="ECO:0000256" key="1">
    <source>
        <dbReference type="SAM" id="SignalP"/>
    </source>
</evidence>
<evidence type="ECO:0000259" key="2">
    <source>
        <dbReference type="Pfam" id="PF20148"/>
    </source>
</evidence>
<feature type="signal peptide" evidence="1">
    <location>
        <begin position="1"/>
        <end position="18"/>
    </location>
</feature>
<organism evidence="3 4">
    <name type="scientific">Luteibacter jiangsuensis</name>
    <dbReference type="NCBI Taxonomy" id="637577"/>
    <lineage>
        <taxon>Bacteria</taxon>
        <taxon>Pseudomonadati</taxon>
        <taxon>Pseudomonadota</taxon>
        <taxon>Gammaproteobacteria</taxon>
        <taxon>Lysobacterales</taxon>
        <taxon>Rhodanobacteraceae</taxon>
        <taxon>Luteibacter</taxon>
    </lineage>
</organism>
<feature type="chain" id="PRO_5046482274" evidence="1">
    <location>
        <begin position="19"/>
        <end position="521"/>
    </location>
</feature>
<keyword evidence="1" id="KW-0732">Signal</keyword>
<dbReference type="Pfam" id="PF05593">
    <property type="entry name" value="RHS_repeat"/>
    <property type="match status" value="1"/>
</dbReference>
<proteinExistence type="predicted"/>
<gene>
    <name evidence="3" type="ORF">HBF26_13370</name>
</gene>
<dbReference type="InterPro" id="IPR045351">
    <property type="entry name" value="DUF6531"/>
</dbReference>
<dbReference type="RefSeq" id="WP_167127296.1">
    <property type="nucleotide sequence ID" value="NZ_JAAQQR010000005.1"/>
</dbReference>
<evidence type="ECO:0000313" key="3">
    <source>
        <dbReference type="EMBL" id="NID05884.1"/>
    </source>
</evidence>
<dbReference type="NCBIfam" id="TIGR01643">
    <property type="entry name" value="YD_repeat_2x"/>
    <property type="match status" value="1"/>
</dbReference>